<dbReference type="EMBL" id="AZBU02000009">
    <property type="protein sequence ID" value="TKR64045.1"/>
    <property type="molecule type" value="Genomic_DNA"/>
</dbReference>
<keyword evidence="2" id="KW-1185">Reference proteome</keyword>
<dbReference type="AlphaFoldDB" id="A0A4V5ZYJ5"/>
<accession>A0A4V5ZYJ5</accession>
<organism evidence="1 2">
    <name type="scientific">Steinernema carpocapsae</name>
    <name type="common">Entomopathogenic nematode</name>
    <dbReference type="NCBI Taxonomy" id="34508"/>
    <lineage>
        <taxon>Eukaryota</taxon>
        <taxon>Metazoa</taxon>
        <taxon>Ecdysozoa</taxon>
        <taxon>Nematoda</taxon>
        <taxon>Chromadorea</taxon>
        <taxon>Rhabditida</taxon>
        <taxon>Tylenchina</taxon>
        <taxon>Panagrolaimomorpha</taxon>
        <taxon>Strongyloidoidea</taxon>
        <taxon>Steinernematidae</taxon>
        <taxon>Steinernema</taxon>
    </lineage>
</organism>
<gene>
    <name evidence="1" type="ORF">L596_024641</name>
</gene>
<reference evidence="1 2" key="2">
    <citation type="journal article" date="2019" name="G3 (Bethesda)">
        <title>Hybrid Assembly of the Genome of the Entomopathogenic Nematode Steinernema carpocapsae Identifies the X-Chromosome.</title>
        <authorList>
            <person name="Serra L."/>
            <person name="Macchietto M."/>
            <person name="Macias-Munoz A."/>
            <person name="McGill C.J."/>
            <person name="Rodriguez I.M."/>
            <person name="Rodriguez B."/>
            <person name="Murad R."/>
            <person name="Mortazavi A."/>
        </authorList>
    </citation>
    <scope>NUCLEOTIDE SEQUENCE [LARGE SCALE GENOMIC DNA]</scope>
    <source>
        <strain evidence="1 2">ALL</strain>
    </source>
</reference>
<protein>
    <submittedName>
        <fullName evidence="1">Uncharacterized protein</fullName>
    </submittedName>
</protein>
<sequence length="273" mass="32012">MKLFDICFTYILGNPPLFEQAKPLLPKNLFKALERRAKSKLTFSVLFEKRLSIEIPEKCLRYTPVGDLDYDKTLRTALCAVKPQDVFRLMVATNSRKYLDEAWKKIPALKQIEMTTDISIQAIRNEVLLRVHNDPNNSFIRHEEAFYQCQRKGWADAAVESFKLVPPELRAILFSRQWFKYFFQKNEKSYKDEKILQGMLHAKKTNPFEVTKGTIDRSFFMGNYCFEHLLRQWGEEPIPAKFNIPEIESWLQSYLTSPVGERPSSVRGLMVRS</sequence>
<dbReference type="Proteomes" id="UP000298663">
    <property type="component" value="Unassembled WGS sequence"/>
</dbReference>
<comment type="caution">
    <text evidence="1">The sequence shown here is derived from an EMBL/GenBank/DDBJ whole genome shotgun (WGS) entry which is preliminary data.</text>
</comment>
<proteinExistence type="predicted"/>
<reference evidence="1 2" key="1">
    <citation type="journal article" date="2015" name="Genome Biol.">
        <title>Comparative genomics of Steinernema reveals deeply conserved gene regulatory networks.</title>
        <authorList>
            <person name="Dillman A.R."/>
            <person name="Macchietto M."/>
            <person name="Porter C.F."/>
            <person name="Rogers A."/>
            <person name="Williams B."/>
            <person name="Antoshechkin I."/>
            <person name="Lee M.M."/>
            <person name="Goodwin Z."/>
            <person name="Lu X."/>
            <person name="Lewis E.E."/>
            <person name="Goodrich-Blair H."/>
            <person name="Stock S.P."/>
            <person name="Adams B.J."/>
            <person name="Sternberg P.W."/>
            <person name="Mortazavi A."/>
        </authorList>
    </citation>
    <scope>NUCLEOTIDE SEQUENCE [LARGE SCALE GENOMIC DNA]</scope>
    <source>
        <strain evidence="1 2">ALL</strain>
    </source>
</reference>
<evidence type="ECO:0000313" key="1">
    <source>
        <dbReference type="EMBL" id="TKR64045.1"/>
    </source>
</evidence>
<evidence type="ECO:0000313" key="2">
    <source>
        <dbReference type="Proteomes" id="UP000298663"/>
    </source>
</evidence>
<name>A0A4V5ZYJ5_STECR</name>